<feature type="binding site" evidence="10">
    <location>
        <begin position="8"/>
        <end position="15"/>
    </location>
    <ligand>
        <name>ATP</name>
        <dbReference type="ChEBI" id="CHEBI:30616"/>
    </ligand>
</feature>
<proteinExistence type="inferred from homology"/>
<dbReference type="Gene3D" id="1.10.287.890">
    <property type="entry name" value="Crystal structure of tRNA isopentenylpyrophosphate transferase (bh2366) domain"/>
    <property type="match status" value="1"/>
</dbReference>
<dbReference type="AlphaFoldDB" id="A0A9D2AHA4"/>
<dbReference type="InterPro" id="IPR018022">
    <property type="entry name" value="IPT"/>
</dbReference>
<dbReference type="EMBL" id="DXFQ01000018">
    <property type="protein sequence ID" value="HIX19221.1"/>
    <property type="molecule type" value="Genomic_DNA"/>
</dbReference>
<dbReference type="SUPFAM" id="SSF52540">
    <property type="entry name" value="P-loop containing nucleoside triphosphate hydrolases"/>
    <property type="match status" value="2"/>
</dbReference>
<evidence type="ECO:0000256" key="7">
    <source>
        <dbReference type="ARBA" id="ARBA00022840"/>
    </source>
</evidence>
<evidence type="ECO:0000256" key="11">
    <source>
        <dbReference type="RuleBase" id="RU003783"/>
    </source>
</evidence>
<evidence type="ECO:0000313" key="14">
    <source>
        <dbReference type="EMBL" id="HIX19221.1"/>
    </source>
</evidence>
<evidence type="ECO:0000256" key="9">
    <source>
        <dbReference type="ARBA" id="ARBA00049563"/>
    </source>
</evidence>
<dbReference type="PANTHER" id="PTHR11088:SF60">
    <property type="entry name" value="TRNA DIMETHYLALLYLTRANSFERASE"/>
    <property type="match status" value="1"/>
</dbReference>
<reference evidence="14" key="1">
    <citation type="journal article" date="2021" name="PeerJ">
        <title>Extensive microbial diversity within the chicken gut microbiome revealed by metagenomics and culture.</title>
        <authorList>
            <person name="Gilroy R."/>
            <person name="Ravi A."/>
            <person name="Getino M."/>
            <person name="Pursley I."/>
            <person name="Horton D.L."/>
            <person name="Alikhan N.F."/>
            <person name="Baker D."/>
            <person name="Gharbi K."/>
            <person name="Hall N."/>
            <person name="Watson M."/>
            <person name="Adriaenssens E.M."/>
            <person name="Foster-Nyarko E."/>
            <person name="Jarju S."/>
            <person name="Secka A."/>
            <person name="Antonio M."/>
            <person name="Oren A."/>
            <person name="Chaudhuri R.R."/>
            <person name="La Ragione R."/>
            <person name="Hildebrand F."/>
            <person name="Pallen M.J."/>
        </authorList>
    </citation>
    <scope>NUCLEOTIDE SEQUENCE</scope>
    <source>
        <strain evidence="14">14975</strain>
    </source>
</reference>
<keyword evidence="7 10" id="KW-0067">ATP-binding</keyword>
<dbReference type="InterPro" id="IPR039657">
    <property type="entry name" value="Dimethylallyltransferase"/>
</dbReference>
<dbReference type="Gene3D" id="1.10.20.140">
    <property type="match status" value="1"/>
</dbReference>
<dbReference type="PANTHER" id="PTHR11088">
    <property type="entry name" value="TRNA DIMETHYLALLYLTRANSFERASE"/>
    <property type="match status" value="1"/>
</dbReference>
<comment type="caution">
    <text evidence="14">The sequence shown here is derived from an EMBL/GenBank/DDBJ whole genome shotgun (WGS) entry which is preliminary data.</text>
</comment>
<evidence type="ECO:0000256" key="3">
    <source>
        <dbReference type="ARBA" id="ARBA00005842"/>
    </source>
</evidence>
<dbReference type="InterPro" id="IPR027417">
    <property type="entry name" value="P-loop_NTPase"/>
</dbReference>
<feature type="site" description="Interaction with substrate tRNA" evidence="10">
    <location>
        <position position="100"/>
    </location>
</feature>
<reference evidence="14" key="2">
    <citation type="submission" date="2021-04" db="EMBL/GenBank/DDBJ databases">
        <authorList>
            <person name="Gilroy R."/>
        </authorList>
    </citation>
    <scope>NUCLEOTIDE SEQUENCE</scope>
    <source>
        <strain evidence="14">14975</strain>
    </source>
</reference>
<name>A0A9D2AHA4_9BACT</name>
<evidence type="ECO:0000256" key="10">
    <source>
        <dbReference type="HAMAP-Rule" id="MF_00185"/>
    </source>
</evidence>
<comment type="subunit">
    <text evidence="10">Monomer.</text>
</comment>
<comment type="function">
    <text evidence="2 10 12">Catalyzes the transfer of a dimethylallyl group onto the adenine at position 37 in tRNAs that read codons beginning with uridine, leading to the formation of N6-(dimethylallyl)adenosine (i(6)A).</text>
</comment>
<feature type="site" description="Interaction with substrate tRNA" evidence="10">
    <location>
        <position position="122"/>
    </location>
</feature>
<dbReference type="GO" id="GO:0052381">
    <property type="term" value="F:tRNA dimethylallyltransferase activity"/>
    <property type="evidence" value="ECO:0007669"/>
    <property type="project" value="UniProtKB-UniRule"/>
</dbReference>
<keyword evidence="5 10" id="KW-0819">tRNA processing</keyword>
<evidence type="ECO:0000256" key="2">
    <source>
        <dbReference type="ARBA" id="ARBA00003213"/>
    </source>
</evidence>
<keyword evidence="6 10" id="KW-0547">Nucleotide-binding</keyword>
<dbReference type="Gene3D" id="3.40.50.300">
    <property type="entry name" value="P-loop containing nucleotide triphosphate hydrolases"/>
    <property type="match status" value="1"/>
</dbReference>
<keyword evidence="4 10" id="KW-0808">Transferase</keyword>
<evidence type="ECO:0000256" key="13">
    <source>
        <dbReference type="RuleBase" id="RU003785"/>
    </source>
</evidence>
<comment type="catalytic activity">
    <reaction evidence="9 10 11">
        <text>adenosine(37) in tRNA + dimethylallyl diphosphate = N(6)-dimethylallyladenosine(37) in tRNA + diphosphate</text>
        <dbReference type="Rhea" id="RHEA:26482"/>
        <dbReference type="Rhea" id="RHEA-COMP:10162"/>
        <dbReference type="Rhea" id="RHEA-COMP:10375"/>
        <dbReference type="ChEBI" id="CHEBI:33019"/>
        <dbReference type="ChEBI" id="CHEBI:57623"/>
        <dbReference type="ChEBI" id="CHEBI:74411"/>
        <dbReference type="ChEBI" id="CHEBI:74415"/>
        <dbReference type="EC" id="2.5.1.75"/>
    </reaction>
</comment>
<feature type="binding site" evidence="10">
    <location>
        <begin position="10"/>
        <end position="15"/>
    </location>
    <ligand>
        <name>substrate</name>
    </ligand>
</feature>
<evidence type="ECO:0000256" key="8">
    <source>
        <dbReference type="ARBA" id="ARBA00022842"/>
    </source>
</evidence>
<evidence type="ECO:0000313" key="15">
    <source>
        <dbReference type="Proteomes" id="UP000823964"/>
    </source>
</evidence>
<dbReference type="HAMAP" id="MF_00185">
    <property type="entry name" value="IPP_trans"/>
    <property type="match status" value="1"/>
</dbReference>
<accession>A0A9D2AHA4</accession>
<comment type="cofactor">
    <cofactor evidence="1 10">
        <name>Mg(2+)</name>
        <dbReference type="ChEBI" id="CHEBI:18420"/>
    </cofactor>
</comment>
<comment type="caution">
    <text evidence="10">Lacks conserved residue(s) required for the propagation of feature annotation.</text>
</comment>
<sequence>MKPIFILGPTGSGKTALALALAERLGAAEIVSADAYQVYRGMEILTAAPSAAELARVPHHLISCLDPSEPNDAATHARRAQRCLEEIAARGKRAIVTGGSGLYVRFISHGISPAPPSDPALRAELSALPLEELVRRLRELDPEGAALTPLENPRYVCRNLEIVILGGKPLSFWRQNWVDAQPAGPGFCVQRETAELDARLARRARGMLDAGALEELRALGDLRRLSPTAQKTLGLSELAAFLAAREPELRAQLEPCLPADASREFRDEEELAAALALTTRRYAKRQRTWLRRETWLHPLPLDEQSDMAAVADRLPAMVEPELA</sequence>
<dbReference type="NCBIfam" id="TIGR00174">
    <property type="entry name" value="miaA"/>
    <property type="match status" value="1"/>
</dbReference>
<gene>
    <name evidence="10 14" type="primary">miaA</name>
    <name evidence="14" type="ORF">H9862_01295</name>
</gene>
<dbReference type="GO" id="GO:0006400">
    <property type="term" value="P:tRNA modification"/>
    <property type="evidence" value="ECO:0007669"/>
    <property type="project" value="TreeGrafter"/>
</dbReference>
<comment type="similarity">
    <text evidence="3 10 13">Belongs to the IPP transferase family.</text>
</comment>
<evidence type="ECO:0000256" key="5">
    <source>
        <dbReference type="ARBA" id="ARBA00022694"/>
    </source>
</evidence>
<evidence type="ECO:0000256" key="6">
    <source>
        <dbReference type="ARBA" id="ARBA00022741"/>
    </source>
</evidence>
<dbReference type="Proteomes" id="UP000823964">
    <property type="component" value="Unassembled WGS sequence"/>
</dbReference>
<evidence type="ECO:0000256" key="12">
    <source>
        <dbReference type="RuleBase" id="RU003784"/>
    </source>
</evidence>
<organism evidence="14 15">
    <name type="scientific">Candidatus Akkermansia intestinigallinarum</name>
    <dbReference type="NCBI Taxonomy" id="2838431"/>
    <lineage>
        <taxon>Bacteria</taxon>
        <taxon>Pseudomonadati</taxon>
        <taxon>Verrucomicrobiota</taxon>
        <taxon>Verrucomicrobiia</taxon>
        <taxon>Verrucomicrobiales</taxon>
        <taxon>Akkermansiaceae</taxon>
        <taxon>Akkermansia</taxon>
    </lineage>
</organism>
<evidence type="ECO:0000256" key="1">
    <source>
        <dbReference type="ARBA" id="ARBA00001946"/>
    </source>
</evidence>
<dbReference type="Pfam" id="PF01715">
    <property type="entry name" value="IPPT"/>
    <property type="match status" value="1"/>
</dbReference>
<evidence type="ECO:0000256" key="4">
    <source>
        <dbReference type="ARBA" id="ARBA00022679"/>
    </source>
</evidence>
<protein>
    <recommendedName>
        <fullName evidence="10">tRNA dimethylallyltransferase</fullName>
        <ecNumber evidence="10">2.5.1.75</ecNumber>
    </recommendedName>
    <alternativeName>
        <fullName evidence="10">Dimethylallyl diphosphate:tRNA dimethylallyltransferase</fullName>
        <shortName evidence="10">DMAPP:tRNA dimethylallyltransferase</shortName>
        <shortName evidence="10">DMATase</shortName>
    </alternativeName>
    <alternativeName>
        <fullName evidence="10">Isopentenyl-diphosphate:tRNA isopentenyltransferase</fullName>
        <shortName evidence="10">IPP transferase</shortName>
        <shortName evidence="10">IPPT</shortName>
        <shortName evidence="10">IPTase</shortName>
    </alternativeName>
</protein>
<dbReference type="GO" id="GO:0005524">
    <property type="term" value="F:ATP binding"/>
    <property type="evidence" value="ECO:0007669"/>
    <property type="project" value="UniProtKB-UniRule"/>
</dbReference>
<dbReference type="EC" id="2.5.1.75" evidence="10"/>
<keyword evidence="8 10" id="KW-0460">Magnesium</keyword>